<dbReference type="RefSeq" id="XP_019011358.1">
    <property type="nucleotide sequence ID" value="XM_019155204.1"/>
</dbReference>
<dbReference type="Pfam" id="PF10294">
    <property type="entry name" value="Methyltransf_16"/>
    <property type="match status" value="1"/>
</dbReference>
<protein>
    <recommendedName>
        <fullName evidence="4">Nicotinamide N-methyltransferase</fullName>
    </recommendedName>
</protein>
<reference evidence="1" key="1">
    <citation type="submission" date="2013-07" db="EMBL/GenBank/DDBJ databases">
        <title>The Genome Sequence of Cryptococcus pinus CBS10737.</title>
        <authorList>
            <consortium name="The Broad Institute Genome Sequencing Platform"/>
            <person name="Cuomo C."/>
            <person name="Litvintseva A."/>
            <person name="Chen Y."/>
            <person name="Heitman J."/>
            <person name="Sun S."/>
            <person name="Springer D."/>
            <person name="Dromer F."/>
            <person name="Young S.K."/>
            <person name="Zeng Q."/>
            <person name="Gargeya S."/>
            <person name="Fitzgerald M."/>
            <person name="Abouelleil A."/>
            <person name="Alvarado L."/>
            <person name="Berlin A.M."/>
            <person name="Chapman S.B."/>
            <person name="Dewar J."/>
            <person name="Goldberg J."/>
            <person name="Griggs A."/>
            <person name="Gujja S."/>
            <person name="Hansen M."/>
            <person name="Howarth C."/>
            <person name="Imamovic A."/>
            <person name="Larimer J."/>
            <person name="McCowan C."/>
            <person name="Murphy C."/>
            <person name="Pearson M."/>
            <person name="Priest M."/>
            <person name="Roberts A."/>
            <person name="Saif S."/>
            <person name="Shea T."/>
            <person name="Sykes S."/>
            <person name="Wortman J."/>
            <person name="Nusbaum C."/>
            <person name="Birren B."/>
        </authorList>
    </citation>
    <scope>NUCLEOTIDE SEQUENCE [LARGE SCALE GENOMIC DNA]</scope>
    <source>
        <strain evidence="1">CBS 10737</strain>
    </source>
</reference>
<dbReference type="Gene3D" id="3.40.50.150">
    <property type="entry name" value="Vaccinia Virus protein VP39"/>
    <property type="match status" value="1"/>
</dbReference>
<evidence type="ECO:0000313" key="2">
    <source>
        <dbReference type="EMBL" id="WWC71684.1"/>
    </source>
</evidence>
<dbReference type="SUPFAM" id="SSF53335">
    <property type="entry name" value="S-adenosyl-L-methionine-dependent methyltransferases"/>
    <property type="match status" value="1"/>
</dbReference>
<reference evidence="2" key="2">
    <citation type="submission" date="2013-07" db="EMBL/GenBank/DDBJ databases">
        <authorList>
            <consortium name="The Broad Institute Genome Sequencing Platform"/>
            <person name="Cuomo C."/>
            <person name="Litvintseva A."/>
            <person name="Chen Y."/>
            <person name="Heitman J."/>
            <person name="Sun S."/>
            <person name="Springer D."/>
            <person name="Dromer F."/>
            <person name="Young S.K."/>
            <person name="Zeng Q."/>
            <person name="Gargeya S."/>
            <person name="Fitzgerald M."/>
            <person name="Abouelleil A."/>
            <person name="Alvarado L."/>
            <person name="Berlin A.M."/>
            <person name="Chapman S.B."/>
            <person name="Dewar J."/>
            <person name="Goldberg J."/>
            <person name="Griggs A."/>
            <person name="Gujja S."/>
            <person name="Hansen M."/>
            <person name="Howarth C."/>
            <person name="Imamovic A."/>
            <person name="Larimer J."/>
            <person name="McCowan C."/>
            <person name="Murphy C."/>
            <person name="Pearson M."/>
            <person name="Priest M."/>
            <person name="Roberts A."/>
            <person name="Saif S."/>
            <person name="Shea T."/>
            <person name="Sykes S."/>
            <person name="Wortman J."/>
            <person name="Nusbaum C."/>
            <person name="Birren B."/>
        </authorList>
    </citation>
    <scope>NUCLEOTIDE SEQUENCE</scope>
    <source>
        <strain evidence="2">CBS 10737</strain>
    </source>
</reference>
<reference evidence="1" key="3">
    <citation type="submission" date="2016-07" db="EMBL/GenBank/DDBJ databases">
        <title>Evolution of pathogenesis and genome organization in the Tremellales.</title>
        <authorList>
            <person name="Cuomo C."/>
            <person name="Litvintseva A."/>
            <person name="Heitman J."/>
            <person name="Chen Y."/>
            <person name="Sun S."/>
            <person name="Springer D."/>
            <person name="Dromer F."/>
            <person name="Young S."/>
            <person name="Zeng Q."/>
            <person name="Chapman S."/>
            <person name="Gujja S."/>
            <person name="Saif S."/>
            <person name="Birren B."/>
        </authorList>
    </citation>
    <scope>NUCLEOTIDE SEQUENCE</scope>
    <source>
        <strain evidence="1">CBS 10737</strain>
    </source>
</reference>
<dbReference type="KEGG" id="kpin:30171827"/>
<keyword evidence="3" id="KW-1185">Reference proteome</keyword>
<sequence>MATEREDEDLEDIFDSSLFTLFSIPPIGFAPNSKNGYYTYKPPLIHDNINFEPVKLKIPEPPSKFYNTLQAQLIWPSSIYLADLIFKEIIKVKDKTVIELGSAAGLPGIISYLKDAQKVISTDYPIDEVLNVLKDNFQRAEFSKTKGAEEGHGKKCEWEVLGHCWGQDTSELIRSISFQSDEPPDTPQSKFDVVLAADVLWTTSSHSILLDSISALLSKSGVVHITAGLHTGRGPVERLLNSARERGFQVDYKGEVRLRGDGGWDMYDESLAVKGEEERGVVVWFTLQFME</sequence>
<dbReference type="Proteomes" id="UP000094020">
    <property type="component" value="Chromosome 7"/>
</dbReference>
<organism evidence="1">
    <name type="scientific">Kwoniella pini CBS 10737</name>
    <dbReference type="NCBI Taxonomy" id="1296096"/>
    <lineage>
        <taxon>Eukaryota</taxon>
        <taxon>Fungi</taxon>
        <taxon>Dikarya</taxon>
        <taxon>Basidiomycota</taxon>
        <taxon>Agaricomycotina</taxon>
        <taxon>Tremellomycetes</taxon>
        <taxon>Tremellales</taxon>
        <taxon>Cryptococcaceae</taxon>
        <taxon>Kwoniella</taxon>
    </lineage>
</organism>
<evidence type="ECO:0000313" key="3">
    <source>
        <dbReference type="Proteomes" id="UP000094020"/>
    </source>
</evidence>
<name>A0A1B9I3N1_9TREE</name>
<accession>A0A1B9I3N1</accession>
<proteinExistence type="predicted"/>
<dbReference type="InterPro" id="IPR029063">
    <property type="entry name" value="SAM-dependent_MTases_sf"/>
</dbReference>
<dbReference type="OrthoDB" id="407325at2759"/>
<evidence type="ECO:0000313" key="1">
    <source>
        <dbReference type="EMBL" id="OCF50139.1"/>
    </source>
</evidence>
<reference evidence="2" key="4">
    <citation type="submission" date="2024-02" db="EMBL/GenBank/DDBJ databases">
        <title>Comparative genomics of Cryptococcus and Kwoniella reveals pathogenesis evolution and contrasting modes of karyotype evolution via chromosome fusion or intercentromeric recombination.</title>
        <authorList>
            <person name="Coelho M.A."/>
            <person name="David-Palma M."/>
            <person name="Shea T."/>
            <person name="Bowers K."/>
            <person name="McGinley-Smith S."/>
            <person name="Mohammad A.W."/>
            <person name="Gnirke A."/>
            <person name="Yurkov A.M."/>
            <person name="Nowrousian M."/>
            <person name="Sun S."/>
            <person name="Cuomo C.A."/>
            <person name="Heitman J."/>
        </authorList>
    </citation>
    <scope>NUCLEOTIDE SEQUENCE</scope>
    <source>
        <strain evidence="2">CBS 10737</strain>
    </source>
</reference>
<dbReference type="EMBL" id="CP144525">
    <property type="protein sequence ID" value="WWC71684.1"/>
    <property type="molecule type" value="Genomic_DNA"/>
</dbReference>
<gene>
    <name evidence="1" type="ORF">I206_03458</name>
    <name evidence="2" type="ORF">I206_105642</name>
</gene>
<dbReference type="EMBL" id="KI894010">
    <property type="protein sequence ID" value="OCF50139.1"/>
    <property type="molecule type" value="Genomic_DNA"/>
</dbReference>
<dbReference type="GO" id="GO:0008757">
    <property type="term" value="F:S-adenosylmethionine-dependent methyltransferase activity"/>
    <property type="evidence" value="ECO:0007669"/>
    <property type="project" value="UniProtKB-ARBA"/>
</dbReference>
<dbReference type="AlphaFoldDB" id="A0A1B9I3N1"/>
<dbReference type="PANTHER" id="PTHR14614">
    <property type="entry name" value="HEPATOCELLULAR CARCINOMA-ASSOCIATED ANTIGEN"/>
    <property type="match status" value="1"/>
</dbReference>
<evidence type="ECO:0008006" key="4">
    <source>
        <dbReference type="Google" id="ProtNLM"/>
    </source>
</evidence>
<dbReference type="GeneID" id="30171827"/>
<dbReference type="InterPro" id="IPR019410">
    <property type="entry name" value="Methyltransf_16"/>
</dbReference>